<evidence type="ECO:0000313" key="1">
    <source>
        <dbReference type="EMBL" id="HEB96172.1"/>
    </source>
</evidence>
<comment type="caution">
    <text evidence="1">The sequence shown here is derived from an EMBL/GenBank/DDBJ whole genome shotgun (WGS) entry which is preliminary data.</text>
</comment>
<name>A0A831WAI1_9GAMM</name>
<organism evidence="1">
    <name type="scientific">Sedimenticola thiotaurini</name>
    <dbReference type="NCBI Taxonomy" id="1543721"/>
    <lineage>
        <taxon>Bacteria</taxon>
        <taxon>Pseudomonadati</taxon>
        <taxon>Pseudomonadota</taxon>
        <taxon>Gammaproteobacteria</taxon>
        <taxon>Chromatiales</taxon>
        <taxon>Sedimenticolaceae</taxon>
        <taxon>Sedimenticola</taxon>
    </lineage>
</organism>
<protein>
    <submittedName>
        <fullName evidence="1">DUF1841 family protein</fullName>
    </submittedName>
</protein>
<dbReference type="Proteomes" id="UP000886251">
    <property type="component" value="Unassembled WGS sequence"/>
</dbReference>
<accession>A0A831WAI1</accession>
<gene>
    <name evidence="1" type="ORF">ENI96_07055</name>
</gene>
<dbReference type="AlphaFoldDB" id="A0A831WAI1"/>
<dbReference type="Pfam" id="PF08897">
    <property type="entry name" value="DUF1841"/>
    <property type="match status" value="1"/>
</dbReference>
<sequence>MFGNDRTGMRRVFTEAWRKQQQGEAMDPLETLIADIVRQHPEYHELLQDPERALERDFSPDGGETNPFLHLGMHISLQEQVGTDRPAGITLLYRRLVMKTGDPHQAEHRMMECLGRMLWEAQRAGRMPDEAAYLACVRRLVEG</sequence>
<reference evidence="1" key="1">
    <citation type="journal article" date="2020" name="mSystems">
        <title>Genome- and Community-Level Interaction Insights into Carbon Utilization and Element Cycling Functions of Hydrothermarchaeota in Hydrothermal Sediment.</title>
        <authorList>
            <person name="Zhou Z."/>
            <person name="Liu Y."/>
            <person name="Xu W."/>
            <person name="Pan J."/>
            <person name="Luo Z.H."/>
            <person name="Li M."/>
        </authorList>
    </citation>
    <scope>NUCLEOTIDE SEQUENCE [LARGE SCALE GENOMIC DNA]</scope>
    <source>
        <strain evidence="1">HyVt-443</strain>
    </source>
</reference>
<dbReference type="InterPro" id="IPR014993">
    <property type="entry name" value="DUF1841"/>
</dbReference>
<dbReference type="EMBL" id="DRKP01000076">
    <property type="protein sequence ID" value="HEB96172.1"/>
    <property type="molecule type" value="Genomic_DNA"/>
</dbReference>
<proteinExistence type="predicted"/>